<dbReference type="PANTHER" id="PTHR42734:SF17">
    <property type="entry name" value="METAL TRANSPORT SYSTEM ATP-BINDING PROTEIN TM_0124-RELATED"/>
    <property type="match status" value="1"/>
</dbReference>
<dbReference type="eggNOG" id="COG1121">
    <property type="taxonomic scope" value="Bacteria"/>
</dbReference>
<dbReference type="CDD" id="cd03235">
    <property type="entry name" value="ABC_Metallic_Cations"/>
    <property type="match status" value="1"/>
</dbReference>
<keyword evidence="4" id="KW-0067">ATP-binding</keyword>
<accession>F6B4B6</accession>
<dbReference type="Pfam" id="PF00005">
    <property type="entry name" value="ABC_tran"/>
    <property type="match status" value="1"/>
</dbReference>
<proteinExistence type="inferred from homology"/>
<dbReference type="RefSeq" id="WP_013810746.1">
    <property type="nucleotide sequence ID" value="NC_015565.1"/>
</dbReference>
<name>F6B4B6_DESCC</name>
<dbReference type="Gene3D" id="3.40.50.300">
    <property type="entry name" value="P-loop containing nucleotide triphosphate hydrolases"/>
    <property type="match status" value="1"/>
</dbReference>
<dbReference type="STRING" id="868595.Desca_2466"/>
<dbReference type="InterPro" id="IPR050153">
    <property type="entry name" value="Metal_Ion_Import_ABC"/>
</dbReference>
<evidence type="ECO:0000256" key="2">
    <source>
        <dbReference type="ARBA" id="ARBA00022448"/>
    </source>
</evidence>
<sequence length="248" mass="27412">MNEQPIVELKDVSFTYGCHPVLEKVNLNIYPGDAVVITGPNGAGKTTLLKLVLGQLKAGAGSIKIFGQDVSQLKDRYRLGYVAQRATHFNSQFPATVREVVASGRVSRRGLFRPLLARDYNLVDETLELVGLTDFRQQPVGALSGGQQQRVFIARALVSQPDLLILDEPTTGIDAMAQASLYQLLRQLNQERHITMLIVSHELAGLASVVTRQVCLDKHICTCQCHAYPSLEAQLSHCSRRTAWQYAK</sequence>
<dbReference type="EC" id="3.6.3.25" evidence="6"/>
<dbReference type="InterPro" id="IPR003593">
    <property type="entry name" value="AAA+_ATPase"/>
</dbReference>
<reference evidence="6" key="1">
    <citation type="submission" date="2011-05" db="EMBL/GenBank/DDBJ databases">
        <title>Complete sequence of Desulfotomaculum carboxydivorans CO-1-SRB.</title>
        <authorList>
            <consortium name="US DOE Joint Genome Institute"/>
            <person name="Lucas S."/>
            <person name="Han J."/>
            <person name="Lapidus A."/>
            <person name="Cheng J.-F."/>
            <person name="Goodwin L."/>
            <person name="Pitluck S."/>
            <person name="Peters L."/>
            <person name="Mikhailova N."/>
            <person name="Lu M."/>
            <person name="Han C."/>
            <person name="Tapia R."/>
            <person name="Land M."/>
            <person name="Hauser L."/>
            <person name="Kyrpides N."/>
            <person name="Ivanova N."/>
            <person name="Pagani I."/>
            <person name="Stams A."/>
            <person name="Plugge C."/>
            <person name="Muyzer G."/>
            <person name="Kuever J."/>
            <person name="Parshina S."/>
            <person name="Ivanova A."/>
            <person name="Nazina T."/>
            <person name="Woyke T."/>
        </authorList>
    </citation>
    <scope>NUCLEOTIDE SEQUENCE [LARGE SCALE GENOMIC DNA]</scope>
    <source>
        <strain evidence="6">CO-1-SRB</strain>
    </source>
</reference>
<dbReference type="SMART" id="SM00382">
    <property type="entry name" value="AAA"/>
    <property type="match status" value="1"/>
</dbReference>
<evidence type="ECO:0000259" key="5">
    <source>
        <dbReference type="PROSITE" id="PS50893"/>
    </source>
</evidence>
<dbReference type="GO" id="GO:0005524">
    <property type="term" value="F:ATP binding"/>
    <property type="evidence" value="ECO:0007669"/>
    <property type="project" value="UniProtKB-KW"/>
</dbReference>
<feature type="domain" description="ABC transporter" evidence="5">
    <location>
        <begin position="7"/>
        <end position="243"/>
    </location>
</feature>
<evidence type="ECO:0000313" key="6">
    <source>
        <dbReference type="EMBL" id="AEF95293.1"/>
    </source>
</evidence>
<dbReference type="Proteomes" id="UP000009226">
    <property type="component" value="Chromosome"/>
</dbReference>
<keyword evidence="2" id="KW-0813">Transport</keyword>
<dbReference type="HOGENOM" id="CLU_000604_1_11_9"/>
<dbReference type="KEGG" id="dca:Desca_2466"/>
<gene>
    <name evidence="6" type="ordered locus">Desca_2466</name>
</gene>
<evidence type="ECO:0000313" key="7">
    <source>
        <dbReference type="Proteomes" id="UP000009226"/>
    </source>
</evidence>
<dbReference type="PROSITE" id="PS50893">
    <property type="entry name" value="ABC_TRANSPORTER_2"/>
    <property type="match status" value="1"/>
</dbReference>
<dbReference type="InterPro" id="IPR017871">
    <property type="entry name" value="ABC_transporter-like_CS"/>
</dbReference>
<evidence type="ECO:0000256" key="3">
    <source>
        <dbReference type="ARBA" id="ARBA00022741"/>
    </source>
</evidence>
<dbReference type="PROSITE" id="PS00211">
    <property type="entry name" value="ABC_TRANSPORTER_1"/>
    <property type="match status" value="1"/>
</dbReference>
<keyword evidence="6" id="KW-0378">Hydrolase</keyword>
<dbReference type="InterPro" id="IPR027417">
    <property type="entry name" value="P-loop_NTPase"/>
</dbReference>
<dbReference type="PANTHER" id="PTHR42734">
    <property type="entry name" value="METAL TRANSPORT SYSTEM ATP-BINDING PROTEIN TM_0124-RELATED"/>
    <property type="match status" value="1"/>
</dbReference>
<keyword evidence="7" id="KW-1185">Reference proteome</keyword>
<organism evidence="6 7">
    <name type="scientific">Desulfotomaculum nigrificans (strain DSM 14880 / VKM B-2319 / CO-1-SRB)</name>
    <name type="common">Desulfotomaculum carboxydivorans</name>
    <dbReference type="NCBI Taxonomy" id="868595"/>
    <lineage>
        <taxon>Bacteria</taxon>
        <taxon>Bacillati</taxon>
        <taxon>Bacillota</taxon>
        <taxon>Clostridia</taxon>
        <taxon>Eubacteriales</taxon>
        <taxon>Desulfotomaculaceae</taxon>
        <taxon>Desulfotomaculum</taxon>
    </lineage>
</organism>
<comment type="similarity">
    <text evidence="1">Belongs to the ABC transporter superfamily.</text>
</comment>
<evidence type="ECO:0000256" key="4">
    <source>
        <dbReference type="ARBA" id="ARBA00022840"/>
    </source>
</evidence>
<protein>
    <submittedName>
        <fullName evidence="6">Sulfate-transporting ATPase</fullName>
        <ecNumber evidence="6">3.6.3.25</ecNumber>
    </submittedName>
</protein>
<dbReference type="GO" id="GO:0016887">
    <property type="term" value="F:ATP hydrolysis activity"/>
    <property type="evidence" value="ECO:0007669"/>
    <property type="project" value="InterPro"/>
</dbReference>
<dbReference type="EMBL" id="CP002736">
    <property type="protein sequence ID" value="AEF95293.1"/>
    <property type="molecule type" value="Genomic_DNA"/>
</dbReference>
<dbReference type="SUPFAM" id="SSF52540">
    <property type="entry name" value="P-loop containing nucleoside triphosphate hydrolases"/>
    <property type="match status" value="1"/>
</dbReference>
<dbReference type="FunFam" id="3.40.50.300:FF:000134">
    <property type="entry name" value="Iron-enterobactin ABC transporter ATP-binding protein"/>
    <property type="match status" value="1"/>
</dbReference>
<dbReference type="AlphaFoldDB" id="F6B4B6"/>
<evidence type="ECO:0000256" key="1">
    <source>
        <dbReference type="ARBA" id="ARBA00005417"/>
    </source>
</evidence>
<dbReference type="InterPro" id="IPR003439">
    <property type="entry name" value="ABC_transporter-like_ATP-bd"/>
</dbReference>
<keyword evidence="3" id="KW-0547">Nucleotide-binding</keyword>